<evidence type="ECO:0000313" key="3">
    <source>
        <dbReference type="Proteomes" id="UP001551329"/>
    </source>
</evidence>
<protein>
    <submittedName>
        <fullName evidence="2">Uncharacterized protein</fullName>
    </submittedName>
</protein>
<dbReference type="RefSeq" id="WP_358475195.1">
    <property type="nucleotide sequence ID" value="NZ_JBEZAE010000007.1"/>
</dbReference>
<evidence type="ECO:0000256" key="1">
    <source>
        <dbReference type="SAM" id="Phobius"/>
    </source>
</evidence>
<proteinExistence type="predicted"/>
<feature type="transmembrane region" description="Helical" evidence="1">
    <location>
        <begin position="29"/>
        <end position="49"/>
    </location>
</feature>
<dbReference type="Proteomes" id="UP001551329">
    <property type="component" value="Unassembled WGS sequence"/>
</dbReference>
<name>A0ABV3C963_9ACTN</name>
<sequence length="53" mass="5908">MAPGSPTETGHSHFTEYIRLQCRVAFDHFLRGLAYGSGLSLAGVIIYGVRHMW</sequence>
<keyword evidence="1" id="KW-0812">Transmembrane</keyword>
<comment type="caution">
    <text evidence="2">The sequence shown here is derived from an EMBL/GenBank/DDBJ whole genome shotgun (WGS) entry which is preliminary data.</text>
</comment>
<evidence type="ECO:0000313" key="2">
    <source>
        <dbReference type="EMBL" id="MEU7071326.1"/>
    </source>
</evidence>
<keyword evidence="1" id="KW-1133">Transmembrane helix</keyword>
<gene>
    <name evidence="2" type="ORF">AB0A88_14425</name>
</gene>
<keyword evidence="3" id="KW-1185">Reference proteome</keyword>
<accession>A0ABV3C963</accession>
<keyword evidence="1" id="KW-0472">Membrane</keyword>
<reference evidence="2 3" key="1">
    <citation type="submission" date="2024-06" db="EMBL/GenBank/DDBJ databases">
        <title>The Natural Products Discovery Center: Release of the First 8490 Sequenced Strains for Exploring Actinobacteria Biosynthetic Diversity.</title>
        <authorList>
            <person name="Kalkreuter E."/>
            <person name="Kautsar S.A."/>
            <person name="Yang D."/>
            <person name="Bader C.D."/>
            <person name="Teijaro C.N."/>
            <person name="Fluegel L."/>
            <person name="Davis C.M."/>
            <person name="Simpson J.R."/>
            <person name="Lauterbach L."/>
            <person name="Steele A.D."/>
            <person name="Gui C."/>
            <person name="Meng S."/>
            <person name="Li G."/>
            <person name="Viehrig K."/>
            <person name="Ye F."/>
            <person name="Su P."/>
            <person name="Kiefer A.F."/>
            <person name="Nichols A."/>
            <person name="Cepeda A.J."/>
            <person name="Yan W."/>
            <person name="Fan B."/>
            <person name="Jiang Y."/>
            <person name="Adhikari A."/>
            <person name="Zheng C.-J."/>
            <person name="Schuster L."/>
            <person name="Cowan T.M."/>
            <person name="Smanski M.J."/>
            <person name="Chevrette M.G."/>
            <person name="De Carvalho L.P.S."/>
            <person name="Shen B."/>
        </authorList>
    </citation>
    <scope>NUCLEOTIDE SEQUENCE [LARGE SCALE GENOMIC DNA]</scope>
    <source>
        <strain evidence="2 3">NPDC045974</strain>
    </source>
</reference>
<organism evidence="2 3">
    <name type="scientific">Streptomyces narbonensis</name>
    <dbReference type="NCBI Taxonomy" id="67333"/>
    <lineage>
        <taxon>Bacteria</taxon>
        <taxon>Bacillati</taxon>
        <taxon>Actinomycetota</taxon>
        <taxon>Actinomycetes</taxon>
        <taxon>Kitasatosporales</taxon>
        <taxon>Streptomycetaceae</taxon>
        <taxon>Streptomyces</taxon>
    </lineage>
</organism>
<dbReference type="EMBL" id="JBEZAE010000007">
    <property type="protein sequence ID" value="MEU7071326.1"/>
    <property type="molecule type" value="Genomic_DNA"/>
</dbReference>